<organism evidence="1 2">
    <name type="scientific">Colwellia psychrerythraea (strain 34H / ATCC BAA-681)</name>
    <name type="common">Vibrio psychroerythus</name>
    <dbReference type="NCBI Taxonomy" id="167879"/>
    <lineage>
        <taxon>Bacteria</taxon>
        <taxon>Pseudomonadati</taxon>
        <taxon>Pseudomonadota</taxon>
        <taxon>Gammaproteobacteria</taxon>
        <taxon>Alteromonadales</taxon>
        <taxon>Colwelliaceae</taxon>
        <taxon>Colwellia</taxon>
    </lineage>
</organism>
<dbReference type="AlphaFoldDB" id="Q47V13"/>
<proteinExistence type="predicted"/>
<sequence>MVYKLLVIKVSIYYGIYQMINNLGLYSATFNNNSTVSQQNTAEIQAITEKHAESIAKSEEPAVVDNSLYLSSRAQKINAISSEFFSGAELTFDDVGALKEKLYQFGLISKGEYATLSGTSAEATTNESSETTSTTTLTNFLGDFIERLNKDDSDENTDSDDEDIPESETIVALTGALTTAKKILKNVEEQKLQPDFKTSLNEALALLKETINDKSFEKLPLEDKIGLSKVHQALEIVDRLSPQRLNNDKVNQYIKLSYR</sequence>
<evidence type="ECO:0000313" key="1">
    <source>
        <dbReference type="EMBL" id="AAZ28620.1"/>
    </source>
</evidence>
<name>Q47V13_COLP3</name>
<reference evidence="1" key="1">
    <citation type="journal article" date="2005" name="Proc. Natl. Acad. Sci. U.S.A.">
        <title>The psychrophilic lifestyle as revealed by the genome sequence of Colwellia psychrerythraea 34H through genomic and proteomic analyses.</title>
        <authorList>
            <person name="Methe B.A."/>
            <person name="Nelson K.E."/>
            <person name="Deming J.W."/>
            <person name="Momen B."/>
            <person name="Melamud E."/>
            <person name="Zhang X."/>
            <person name="Moult J."/>
            <person name="Madupu R."/>
            <person name="Nelson W.C."/>
            <person name="Dodson R.J."/>
            <person name="Brinkac L.M."/>
            <person name="Daugherty S.C."/>
            <person name="Durkin A.S."/>
            <person name="DeBoy R.T."/>
            <person name="Kolonay J.F."/>
            <person name="Sullivan S.A."/>
            <person name="Zhou L."/>
            <person name="Davidsen T.M."/>
            <person name="Wu M."/>
            <person name="Huston A.L."/>
            <person name="Lewis M."/>
            <person name="Weaver B."/>
            <person name="Weidman J.F."/>
            <person name="Khouri H."/>
            <person name="Utterback T.R."/>
            <person name="Feldblyum T.V."/>
            <person name="Fraser C.M."/>
        </authorList>
    </citation>
    <scope>NUCLEOTIDE SEQUENCE [LARGE SCALE GENOMIC DNA]</scope>
    <source>
        <strain evidence="1">34H</strain>
    </source>
</reference>
<dbReference type="Proteomes" id="UP000000547">
    <property type="component" value="Chromosome"/>
</dbReference>
<accession>Q47V13</accession>
<dbReference type="EMBL" id="CP000083">
    <property type="protein sequence ID" value="AAZ28620.1"/>
    <property type="molecule type" value="Genomic_DNA"/>
</dbReference>
<dbReference type="HOGENOM" id="CLU_1072460_0_0_6"/>
<dbReference type="KEGG" id="cps:CPS_4715"/>
<gene>
    <name evidence="1" type="ordered locus">CPS_4715</name>
</gene>
<dbReference type="STRING" id="167879.CPS_4715"/>
<evidence type="ECO:0000313" key="2">
    <source>
        <dbReference type="Proteomes" id="UP000000547"/>
    </source>
</evidence>
<protein>
    <submittedName>
        <fullName evidence="1">Uncharacterized protein</fullName>
    </submittedName>
</protein>